<protein>
    <submittedName>
        <fullName evidence="3">UDP-N-acetylglucosamine 2-epimerase (Non-hydrolyzing)</fullName>
        <ecNumber evidence="3">5.1.3.14</ecNumber>
    </submittedName>
</protein>
<evidence type="ECO:0000313" key="4">
    <source>
        <dbReference type="Proteomes" id="UP000318815"/>
    </source>
</evidence>
<dbReference type="Proteomes" id="UP000318815">
    <property type="component" value="Unassembled WGS sequence"/>
</dbReference>
<gene>
    <name evidence="3" type="ORF">FEF09_16870</name>
</gene>
<dbReference type="AlphaFoldDB" id="A0A5C6LQE8"/>
<dbReference type="GO" id="GO:0008761">
    <property type="term" value="F:UDP-N-acetylglucosamine 2-epimerase activity"/>
    <property type="evidence" value="ECO:0007669"/>
    <property type="project" value="UniProtKB-EC"/>
</dbReference>
<feature type="domain" description="UDP-N-acetylglucosamine 2-epimerase" evidence="2">
    <location>
        <begin position="22"/>
        <end position="351"/>
    </location>
</feature>
<dbReference type="RefSeq" id="WP_146306204.1">
    <property type="nucleotide sequence ID" value="NZ_VOHS01000016.1"/>
</dbReference>
<dbReference type="Pfam" id="PF02350">
    <property type="entry name" value="Epimerase_2"/>
    <property type="match status" value="1"/>
</dbReference>
<dbReference type="Gene3D" id="3.40.50.2000">
    <property type="entry name" value="Glycogen Phosphorylase B"/>
    <property type="match status" value="2"/>
</dbReference>
<keyword evidence="4" id="KW-1185">Reference proteome</keyword>
<keyword evidence="1 3" id="KW-0413">Isomerase</keyword>
<dbReference type="CDD" id="cd03786">
    <property type="entry name" value="GTB_UDP-GlcNAc_2-Epimerase"/>
    <property type="match status" value="1"/>
</dbReference>
<evidence type="ECO:0000313" key="3">
    <source>
        <dbReference type="EMBL" id="TWV99412.1"/>
    </source>
</evidence>
<dbReference type="EMBL" id="VOHS01000016">
    <property type="protein sequence ID" value="TWV99412.1"/>
    <property type="molecule type" value="Genomic_DNA"/>
</dbReference>
<dbReference type="InterPro" id="IPR029767">
    <property type="entry name" value="WecB-like"/>
</dbReference>
<organism evidence="3 4">
    <name type="scientific">Chitinophaga pinensis</name>
    <dbReference type="NCBI Taxonomy" id="79329"/>
    <lineage>
        <taxon>Bacteria</taxon>
        <taxon>Pseudomonadati</taxon>
        <taxon>Bacteroidota</taxon>
        <taxon>Chitinophagia</taxon>
        <taxon>Chitinophagales</taxon>
        <taxon>Chitinophagaceae</taxon>
        <taxon>Chitinophaga</taxon>
    </lineage>
</organism>
<evidence type="ECO:0000259" key="2">
    <source>
        <dbReference type="Pfam" id="PF02350"/>
    </source>
</evidence>
<dbReference type="SUPFAM" id="SSF53756">
    <property type="entry name" value="UDP-Glycosyltransferase/glycogen phosphorylase"/>
    <property type="match status" value="1"/>
</dbReference>
<name>A0A5C6LQE8_9BACT</name>
<comment type="caution">
    <text evidence="3">The sequence shown here is derived from an EMBL/GenBank/DDBJ whole genome shotgun (WGS) entry which is preliminary data.</text>
</comment>
<dbReference type="OrthoDB" id="9803238at2"/>
<evidence type="ECO:0000256" key="1">
    <source>
        <dbReference type="RuleBase" id="RU003513"/>
    </source>
</evidence>
<comment type="similarity">
    <text evidence="1">Belongs to the UDP-N-acetylglucosamine 2-epimerase family.</text>
</comment>
<proteinExistence type="inferred from homology"/>
<dbReference type="PANTHER" id="PTHR43174:SF1">
    <property type="entry name" value="UDP-N-ACETYLGLUCOSAMINE 2-EPIMERASE"/>
    <property type="match status" value="1"/>
</dbReference>
<dbReference type="PANTHER" id="PTHR43174">
    <property type="entry name" value="UDP-N-ACETYLGLUCOSAMINE 2-EPIMERASE"/>
    <property type="match status" value="1"/>
</dbReference>
<reference evidence="3 4" key="1">
    <citation type="submission" date="2019-08" db="EMBL/GenBank/DDBJ databases">
        <title>Whole genome sequencing of chitin degrading bacteria Chitinophaga pinensis YS16.</title>
        <authorList>
            <person name="Singh R.P."/>
            <person name="Manchanda G."/>
            <person name="Maurya I.K."/>
            <person name="Joshi N.K."/>
            <person name="Srivastava A.K."/>
        </authorList>
    </citation>
    <scope>NUCLEOTIDE SEQUENCE [LARGE SCALE GENOMIC DNA]</scope>
    <source>
        <strain evidence="3 4">YS-16</strain>
    </source>
</reference>
<sequence>MKIVTILGARPQFVKAAVVSREISSNAGVREVIIHTGQHYDKNMSDIFFEEMEIPSPDYNLNINGLSHGAMTGEMLKGIESILLTEKPDYVMVYGDTNSTIAGALAAKKIHIKVAHVEAGLRSFNIRMPEEVNRILTDRISDKLYCPTQTAVDNLLREGYAALDGQIHKTGDVMLDAALFYSQKAKEKSAIIERLGLDRFVLCTIHRAENTDDLNRLRSIVNAVNEIAGHIRVVVPIHPRTRNILAKHAITVNFEMIDPVGYFDMLNLITHCSLVMTDSGGLQKEAFYFKKNCVTLRDETEWVELVDNGFAVCVGSDTCKILEAYHRLLHTENDFSLDLYGKGDASEKIVAGLFN</sequence>
<dbReference type="InterPro" id="IPR003331">
    <property type="entry name" value="UDP_GlcNAc_Epimerase_2_dom"/>
</dbReference>
<dbReference type="EC" id="5.1.3.14" evidence="3"/>
<dbReference type="NCBIfam" id="TIGR00236">
    <property type="entry name" value="wecB"/>
    <property type="match status" value="1"/>
</dbReference>
<accession>A0A5C6LQE8</accession>